<dbReference type="EMBL" id="OBEB01000009">
    <property type="protein sequence ID" value="SNY59281.1"/>
    <property type="molecule type" value="Genomic_DNA"/>
</dbReference>
<dbReference type="AlphaFoldDB" id="A0A285JJL5"/>
<dbReference type="CDD" id="cd16390">
    <property type="entry name" value="ParB_N_Srx_like"/>
    <property type="match status" value="1"/>
</dbReference>
<dbReference type="EC" id="3.6.1.1" evidence="2"/>
<evidence type="ECO:0000256" key="4">
    <source>
        <dbReference type="ARBA" id="ARBA00022801"/>
    </source>
</evidence>
<evidence type="ECO:0000256" key="5">
    <source>
        <dbReference type="ARBA" id="ARBA00022842"/>
    </source>
</evidence>
<evidence type="ECO:0000256" key="1">
    <source>
        <dbReference type="ARBA" id="ARBA00001946"/>
    </source>
</evidence>
<evidence type="ECO:0000256" key="2">
    <source>
        <dbReference type="ARBA" id="ARBA00012146"/>
    </source>
</evidence>
<accession>A0A285JJL5</accession>
<dbReference type="PANTHER" id="PTHR10286">
    <property type="entry name" value="INORGANIC PYROPHOSPHATASE"/>
    <property type="match status" value="1"/>
</dbReference>
<reference evidence="8" key="1">
    <citation type="submission" date="2017-09" db="EMBL/GenBank/DDBJ databases">
        <authorList>
            <person name="Varghese N."/>
            <person name="Submissions S."/>
        </authorList>
    </citation>
    <scope>NUCLEOTIDE SEQUENCE [LARGE SCALE GENOMIC DNA]</scope>
    <source>
        <strain evidence="8">CGMCC 1.12461</strain>
    </source>
</reference>
<evidence type="ECO:0000256" key="6">
    <source>
        <dbReference type="SAM" id="SignalP"/>
    </source>
</evidence>
<dbReference type="Proteomes" id="UP000219353">
    <property type="component" value="Unassembled WGS sequence"/>
</dbReference>
<evidence type="ECO:0000256" key="3">
    <source>
        <dbReference type="ARBA" id="ARBA00022723"/>
    </source>
</evidence>
<keyword evidence="6" id="KW-0732">Signal</keyword>
<protein>
    <recommendedName>
        <fullName evidence="2">inorganic diphosphatase</fullName>
        <ecNumber evidence="2">3.6.1.1</ecNumber>
    </recommendedName>
</protein>
<feature type="chain" id="PRO_5012018309" description="inorganic diphosphatase" evidence="6">
    <location>
        <begin position="22"/>
        <end position="505"/>
    </location>
</feature>
<organism evidence="7 8">
    <name type="scientific">Arsukibacterium tuosuense</name>
    <dbReference type="NCBI Taxonomy" id="1323745"/>
    <lineage>
        <taxon>Bacteria</taxon>
        <taxon>Pseudomonadati</taxon>
        <taxon>Pseudomonadota</taxon>
        <taxon>Gammaproteobacteria</taxon>
        <taxon>Chromatiales</taxon>
        <taxon>Chromatiaceae</taxon>
        <taxon>Arsukibacterium</taxon>
    </lineage>
</organism>
<keyword evidence="3" id="KW-0479">Metal-binding</keyword>
<dbReference type="SUPFAM" id="SSF110849">
    <property type="entry name" value="ParB/Sulfiredoxin"/>
    <property type="match status" value="1"/>
</dbReference>
<dbReference type="OrthoDB" id="323572at2"/>
<gene>
    <name evidence="7" type="ORF">SAMN06297280_3566</name>
</gene>
<keyword evidence="8" id="KW-1185">Reference proteome</keyword>
<dbReference type="Gene3D" id="3.90.80.10">
    <property type="entry name" value="Inorganic pyrophosphatase"/>
    <property type="match status" value="1"/>
</dbReference>
<comment type="cofactor">
    <cofactor evidence="1">
        <name>Mg(2+)</name>
        <dbReference type="ChEBI" id="CHEBI:18420"/>
    </cofactor>
</comment>
<evidence type="ECO:0000313" key="8">
    <source>
        <dbReference type="Proteomes" id="UP000219353"/>
    </source>
</evidence>
<dbReference type="InterPro" id="IPR014956">
    <property type="entry name" value="ParBc_2"/>
</dbReference>
<proteinExistence type="predicted"/>
<name>A0A285JJL5_9GAMM</name>
<dbReference type="GO" id="GO:0000287">
    <property type="term" value="F:magnesium ion binding"/>
    <property type="evidence" value="ECO:0007669"/>
    <property type="project" value="InterPro"/>
</dbReference>
<sequence length="505" mass="56363">MVKWCRIFIWFCCLLPAHSYAQQAGIAAGTVLEVPLADLRPTQSVIAHEQVNYKLAVYRGNRQQLFADLCKNAGWGRQVSFNIHSVPNQPDSYRCSNAGNKARNIKQLKTVVVGADNQLYLTDGHHTFSAFYDMPEGGPELKVTVVVQARLESAEPTAFWQQMVQQGNAWLYDASGSQIGYQQLPANLGRVHLQNDPYRAALYFLRDGVWAKPKPAIPFVEFYWAQYLRPQSELQFPGYYSAAEYLQWLERIHSHLLHLNKDSSIFGDFTAEQLGWRGKTDYARLSQLLCQRKPEGESPGPLGIALSQRGMPLHCDKRQYLDRAKLATGLAQLPAPVNADGSVNVLIEIAAGSNAKWQQDKAAPLQLEWERQRGKLRQIHYLAYPANYGIVTNTLLAKEQGGDGDPLDVLVLGQALPQGTVQQVRLVAVMRMLDNGEQDDKLLAVPLTGIFSDVTDLAELQRQFPGVTEQLQYWFEHYKGAAGDISVQRIDGAAAAMALLKASQL</sequence>
<dbReference type="SUPFAM" id="SSF50324">
    <property type="entry name" value="Inorganic pyrophosphatase"/>
    <property type="match status" value="1"/>
</dbReference>
<dbReference type="GO" id="GO:0005737">
    <property type="term" value="C:cytoplasm"/>
    <property type="evidence" value="ECO:0007669"/>
    <property type="project" value="InterPro"/>
</dbReference>
<dbReference type="Pfam" id="PF08857">
    <property type="entry name" value="ParBc_2"/>
    <property type="match status" value="1"/>
</dbReference>
<keyword evidence="5" id="KW-0460">Magnesium</keyword>
<dbReference type="InterPro" id="IPR036649">
    <property type="entry name" value="Pyrophosphatase_sf"/>
</dbReference>
<dbReference type="GO" id="GO:0004427">
    <property type="term" value="F:inorganic diphosphate phosphatase activity"/>
    <property type="evidence" value="ECO:0007669"/>
    <property type="project" value="UniProtKB-EC"/>
</dbReference>
<dbReference type="InterPro" id="IPR036086">
    <property type="entry name" value="ParB/Sulfiredoxin_sf"/>
</dbReference>
<evidence type="ECO:0000313" key="7">
    <source>
        <dbReference type="EMBL" id="SNY59281.1"/>
    </source>
</evidence>
<dbReference type="Gene3D" id="3.90.1530.10">
    <property type="entry name" value="Conserved hypothetical protein from pyrococcus furiosus pfu- 392566-001, ParB domain"/>
    <property type="match status" value="1"/>
</dbReference>
<feature type="signal peptide" evidence="6">
    <location>
        <begin position="1"/>
        <end position="21"/>
    </location>
</feature>
<dbReference type="PROSITE" id="PS00387">
    <property type="entry name" value="PPASE"/>
    <property type="match status" value="1"/>
</dbReference>
<keyword evidence="4" id="KW-0378">Hydrolase</keyword>
<dbReference type="GO" id="GO:0006796">
    <property type="term" value="P:phosphate-containing compound metabolic process"/>
    <property type="evidence" value="ECO:0007669"/>
    <property type="project" value="InterPro"/>
</dbReference>
<dbReference type="RefSeq" id="WP_097112755.1">
    <property type="nucleotide sequence ID" value="NZ_OBEB01000009.1"/>
</dbReference>
<dbReference type="InterPro" id="IPR008162">
    <property type="entry name" value="Pyrophosphatase"/>
</dbReference>
<dbReference type="Pfam" id="PF00719">
    <property type="entry name" value="Pyrophosphatase"/>
    <property type="match status" value="1"/>
</dbReference>